<gene>
    <name evidence="1" type="ORF">SLS55_001888</name>
</gene>
<reference evidence="1 2" key="1">
    <citation type="submission" date="2024-02" db="EMBL/GenBank/DDBJ databases">
        <title>De novo assembly and annotation of 12 fungi associated with fruit tree decline syndrome in Ontario, Canada.</title>
        <authorList>
            <person name="Sulman M."/>
            <person name="Ellouze W."/>
            <person name="Ilyukhin E."/>
        </authorList>
    </citation>
    <scope>NUCLEOTIDE SEQUENCE [LARGE SCALE GENOMIC DNA]</scope>
    <source>
        <strain evidence="1 2">FDS-637</strain>
    </source>
</reference>
<proteinExistence type="predicted"/>
<protein>
    <submittedName>
        <fullName evidence="1">Uncharacterized protein</fullName>
    </submittedName>
</protein>
<dbReference type="GeneID" id="92005973"/>
<dbReference type="Proteomes" id="UP001430584">
    <property type="component" value="Unassembled WGS sequence"/>
</dbReference>
<dbReference type="EMBL" id="JAJVCZ030000002">
    <property type="protein sequence ID" value="KAL0262914.1"/>
    <property type="molecule type" value="Genomic_DNA"/>
</dbReference>
<evidence type="ECO:0000313" key="1">
    <source>
        <dbReference type="EMBL" id="KAL0262914.1"/>
    </source>
</evidence>
<accession>A0ABR3CTR3</accession>
<dbReference type="RefSeq" id="XP_066635943.1">
    <property type="nucleotide sequence ID" value="XM_066773376.1"/>
</dbReference>
<comment type="caution">
    <text evidence="1">The sequence shown here is derived from an EMBL/GenBank/DDBJ whole genome shotgun (WGS) entry which is preliminary data.</text>
</comment>
<keyword evidence="2" id="KW-1185">Reference proteome</keyword>
<evidence type="ECO:0000313" key="2">
    <source>
        <dbReference type="Proteomes" id="UP001430584"/>
    </source>
</evidence>
<organism evidence="1 2">
    <name type="scientific">Diplodia seriata</name>
    <dbReference type="NCBI Taxonomy" id="420778"/>
    <lineage>
        <taxon>Eukaryota</taxon>
        <taxon>Fungi</taxon>
        <taxon>Dikarya</taxon>
        <taxon>Ascomycota</taxon>
        <taxon>Pezizomycotina</taxon>
        <taxon>Dothideomycetes</taxon>
        <taxon>Dothideomycetes incertae sedis</taxon>
        <taxon>Botryosphaeriales</taxon>
        <taxon>Botryosphaeriaceae</taxon>
        <taxon>Diplodia</taxon>
    </lineage>
</organism>
<name>A0ABR3CTR3_9PEZI</name>
<sequence length="138" mass="13424">MVFPTPATPPVGAAASTPTLSMSAISFSGSAATAAAASQATGRIRINGPIILVPTPSSSAPISASSVPTASTPSLLSLQPTTVPTTLITASRPAGLITSLVPDSAACVPGYKQVVGTYGPDGTFQTIATVTPAVLSSS</sequence>